<keyword evidence="1" id="KW-0472">Membrane</keyword>
<evidence type="ECO:0000313" key="2">
    <source>
        <dbReference type="EMBL" id="MDZ5759582.1"/>
    </source>
</evidence>
<comment type="caution">
    <text evidence="2">The sequence shown here is derived from an EMBL/GenBank/DDBJ whole genome shotgun (WGS) entry which is preliminary data.</text>
</comment>
<feature type="transmembrane region" description="Helical" evidence="1">
    <location>
        <begin position="196"/>
        <end position="217"/>
    </location>
</feature>
<name>A0AAW9K756_CARML</name>
<keyword evidence="1" id="KW-0812">Transmembrane</keyword>
<reference evidence="2" key="1">
    <citation type="submission" date="2023-08" db="EMBL/GenBank/DDBJ databases">
        <title>Genomic characterization of piscicolin 126 produced by Carnobacterium maltaromaticum CM22 strain isolated from salmon (Salmo salar).</title>
        <authorList>
            <person name="Gonzalez-Gragera E."/>
            <person name="Garcia-Lopez J.D."/>
            <person name="Teso-Perez C."/>
            <person name="Gimenez-Hernandez I."/>
            <person name="Peralta-Sanchez J.M."/>
            <person name="Valdivia E."/>
            <person name="Montalban-Lopez M."/>
            <person name="Martin-Platero A.M."/>
            <person name="Banos A."/>
            <person name="Martinez-Bueno M."/>
        </authorList>
    </citation>
    <scope>NUCLEOTIDE SEQUENCE</scope>
    <source>
        <strain evidence="2">CM22</strain>
    </source>
</reference>
<feature type="transmembrane region" description="Helical" evidence="1">
    <location>
        <begin position="129"/>
        <end position="148"/>
    </location>
</feature>
<dbReference type="AlphaFoldDB" id="A0AAW9K756"/>
<dbReference type="InterPro" id="IPR009214">
    <property type="entry name" value="DUF1129"/>
</dbReference>
<dbReference type="Proteomes" id="UP001290462">
    <property type="component" value="Unassembled WGS sequence"/>
</dbReference>
<proteinExistence type="predicted"/>
<evidence type="ECO:0000313" key="3">
    <source>
        <dbReference type="Proteomes" id="UP001290462"/>
    </source>
</evidence>
<organism evidence="2 3">
    <name type="scientific">Carnobacterium maltaromaticum</name>
    <name type="common">Carnobacterium piscicola</name>
    <dbReference type="NCBI Taxonomy" id="2751"/>
    <lineage>
        <taxon>Bacteria</taxon>
        <taxon>Bacillati</taxon>
        <taxon>Bacillota</taxon>
        <taxon>Bacilli</taxon>
        <taxon>Lactobacillales</taxon>
        <taxon>Carnobacteriaceae</taxon>
        <taxon>Carnobacterium</taxon>
    </lineage>
</organism>
<accession>A0AAW9K756</accession>
<gene>
    <name evidence="2" type="ORF">RAK27_13035</name>
</gene>
<dbReference type="Pfam" id="PF06570">
    <property type="entry name" value="DUF1129"/>
    <property type="match status" value="1"/>
</dbReference>
<feature type="transmembrane region" description="Helical" evidence="1">
    <location>
        <begin position="168"/>
        <end position="190"/>
    </location>
</feature>
<protein>
    <submittedName>
        <fullName evidence="2">DUF1129 family protein</fullName>
    </submittedName>
</protein>
<dbReference type="PIRSF" id="PIRSF033111">
    <property type="entry name" value="UCP033111"/>
    <property type="match status" value="1"/>
</dbReference>
<keyword evidence="1" id="KW-1133">Transmembrane helix</keyword>
<sequence>MEQDTQKNVEIQNEELYRKLTKRNEQYMMSLDKALDAANLTEDRKREIYSEMLPVLVEGQKTGQTARQLYGTVSEQIGKVLDGPRKAEANAPSKDWMIFVDGGLMMVALMSLVMGATGLIGKSQGGSEMGIATLALNFVGGGLVVLLIAKNTPNRDGSNKKKGGIFRYILVVGAAMMAWLLIMTFSMAFLPASINIILPPIGYLIVAAVAFAGKMYFKKTFNVRGGIF</sequence>
<dbReference type="RefSeq" id="WP_015077826.1">
    <property type="nucleotide sequence ID" value="NZ_BJOJ01000050.1"/>
</dbReference>
<evidence type="ECO:0000256" key="1">
    <source>
        <dbReference type="SAM" id="Phobius"/>
    </source>
</evidence>
<dbReference type="EMBL" id="JAVBVO010000003">
    <property type="protein sequence ID" value="MDZ5759582.1"/>
    <property type="molecule type" value="Genomic_DNA"/>
</dbReference>
<feature type="transmembrane region" description="Helical" evidence="1">
    <location>
        <begin position="96"/>
        <end position="117"/>
    </location>
</feature>